<evidence type="ECO:0000313" key="1">
    <source>
        <dbReference type="EMBL" id="KAF7353202.1"/>
    </source>
</evidence>
<sequence length="364" mass="39101">MASSQMISLPVLLATEKLQVSKANFPTFQILIEQHAASKGLKGYLEGTTTLPALTTVPTGTPAPDSTPVFSTAPSREEFLYRDGVMKSMIVTNVVDPIGLGLKLDGTAKECWDSLVAACAKRTDAGLSLAESELQTIRFTGTSRDDLDNLLSNIRNKGNNVRMMGGKADDKDLKNVLIRSLPAEPRWLGLQGALFSAADLNDAFALIKALAINTGMPEHSIAATTPTALNTSIPKRKCTNPGCKAVNKSSHTAENCYWPGGGKEGQFPPNFGRNRPQARQAGTAEDLSVHRVLMATTELVRCVVNNSDAPKAFVSRTFESVESATTVTLLDSGSSDYFFRNRSDFHDYEAIAVRTGEVCAGKRG</sequence>
<gene>
    <name evidence="1" type="ORF">MSAN_01507900</name>
</gene>
<organism evidence="1 2">
    <name type="scientific">Mycena sanguinolenta</name>
    <dbReference type="NCBI Taxonomy" id="230812"/>
    <lineage>
        <taxon>Eukaryota</taxon>
        <taxon>Fungi</taxon>
        <taxon>Dikarya</taxon>
        <taxon>Basidiomycota</taxon>
        <taxon>Agaricomycotina</taxon>
        <taxon>Agaricomycetes</taxon>
        <taxon>Agaricomycetidae</taxon>
        <taxon>Agaricales</taxon>
        <taxon>Marasmiineae</taxon>
        <taxon>Mycenaceae</taxon>
        <taxon>Mycena</taxon>
    </lineage>
</organism>
<reference evidence="1" key="1">
    <citation type="submission" date="2020-05" db="EMBL/GenBank/DDBJ databases">
        <title>Mycena genomes resolve the evolution of fungal bioluminescence.</title>
        <authorList>
            <person name="Tsai I.J."/>
        </authorList>
    </citation>
    <scope>NUCLEOTIDE SEQUENCE</scope>
    <source>
        <strain evidence="1">160909Yilan</strain>
    </source>
</reference>
<dbReference type="EMBL" id="JACAZH010000012">
    <property type="protein sequence ID" value="KAF7353202.1"/>
    <property type="molecule type" value="Genomic_DNA"/>
</dbReference>
<keyword evidence="2" id="KW-1185">Reference proteome</keyword>
<proteinExistence type="predicted"/>
<dbReference type="OrthoDB" id="3035098at2759"/>
<name>A0A8H7CYU5_9AGAR</name>
<accession>A0A8H7CYU5</accession>
<evidence type="ECO:0000313" key="2">
    <source>
        <dbReference type="Proteomes" id="UP000623467"/>
    </source>
</evidence>
<dbReference type="Proteomes" id="UP000623467">
    <property type="component" value="Unassembled WGS sequence"/>
</dbReference>
<dbReference type="AlphaFoldDB" id="A0A8H7CYU5"/>
<comment type="caution">
    <text evidence="1">The sequence shown here is derived from an EMBL/GenBank/DDBJ whole genome shotgun (WGS) entry which is preliminary data.</text>
</comment>
<protein>
    <submittedName>
        <fullName evidence="1">Gag-Pol polyprotein</fullName>
    </submittedName>
</protein>